<accession>Q6SA09</accession>
<evidence type="ECO:0000256" key="7">
    <source>
        <dbReference type="ARBA" id="ARBA00023136"/>
    </source>
</evidence>
<proteinExistence type="evidence at transcript level"/>
<dbReference type="SUPFAM" id="SSF100895">
    <property type="entry name" value="Kazal-type serine protease inhibitors"/>
    <property type="match status" value="1"/>
</dbReference>
<comment type="subcellular location">
    <subcellularLocation>
        <location evidence="1 10">Cell membrane</location>
        <topology evidence="1 10">Multi-pass membrane protein</topology>
    </subcellularLocation>
</comment>
<dbReference type="GO" id="GO:0055085">
    <property type="term" value="P:transmembrane transport"/>
    <property type="evidence" value="ECO:0007669"/>
    <property type="project" value="InterPro"/>
</dbReference>
<dbReference type="InterPro" id="IPR002350">
    <property type="entry name" value="Kazal_dom"/>
</dbReference>
<dbReference type="EMBL" id="AY461596">
    <property type="protein sequence ID" value="AAR23525.1"/>
    <property type="molecule type" value="mRNA"/>
</dbReference>
<evidence type="ECO:0000256" key="10">
    <source>
        <dbReference type="RuleBase" id="RU362056"/>
    </source>
</evidence>
<sequence length="709" mass="78675">MDQNPEQTLNSTVKAWVNNTVQAPVDNTVEPPVDITGEAPVEKLNDVREVHFQTKLSAAMLHIASLQNPVSEDSSQLSDTMQDASLEGPFGLGPLVFPSLQRFNNINYFLISFCILSLSQGTISGLTRVSTGNFEKDFYLSRAEKVILTISYDLASLLVAILVAHYGGKGSRSKWLAAAALLVGLASILFAVPYLKYDIVRPVEDSEELCIDEEERTMPDCEENIVPFKSEIIIFSIIGQSLQGIAGMPMYILGVTYIYDNISTYMAGIYLGIADAAFVLGYGLGYAVGSPNLRPSFNHSSEEEVNDNFLLWQFNWFVGFLFATLLAWFTFFPFLCFPHRLPGAHKPKQQKEKEPLAFYKKLKNMKYGYNLQDLFHALWSLLRNPLLMCYSMCKATEALATIGAAEFLPKYLESQFLLSPSRATLLTGIILVPGSALGNFLGGFIVSKLKMSSRSQMKFIVITSIISLLLLILNIFIKCERVKFAGITANYEGTGSLGNLTAPCNAHCGCDRSTYSSVCGRDETEYFSPCFAGCLASKHLDYEKTFYNCSCIKHGLANADSEADPIDATSGKCNTKCYALPLFFAFFFSSIAFSSSASIPITLIILRTVPHNLHSLGIAVTYTTLRLFGSIPGPLLFQLTASRSCIYWDINKCGDKGRCWIYNKLKMMFILMGFCIFCKLATTFFTLLAFFKYNVSRVGSKNAKKRSKK</sequence>
<keyword evidence="7 10" id="KW-0472">Membrane</keyword>
<feature type="transmembrane region" description="Helical" evidence="10">
    <location>
        <begin position="582"/>
        <end position="606"/>
    </location>
</feature>
<reference evidence="12" key="2">
    <citation type="submission" date="2003-12" db="EMBL/GenBank/DDBJ databases">
        <title>Genome-wide analysis of OATPs.</title>
        <authorList>
            <person name="Fu-Zhang W."/>
        </authorList>
    </citation>
    <scope>NUCLEOTIDE SEQUENCE</scope>
</reference>
<dbReference type="SwissPalm" id="Q6SA09"/>
<dbReference type="InterPro" id="IPR036058">
    <property type="entry name" value="Kazal_dom_sf"/>
</dbReference>
<dbReference type="FunFam" id="1.20.1250.20:FF:000384">
    <property type="entry name" value="Solute carrier organic anion transporter family member"/>
    <property type="match status" value="1"/>
</dbReference>
<dbReference type="MGI" id="MGI:1915104">
    <property type="gene designation" value="Slco6b1"/>
</dbReference>
<evidence type="ECO:0000256" key="8">
    <source>
        <dbReference type="ARBA" id="ARBA00023157"/>
    </source>
</evidence>
<evidence type="ECO:0000313" key="13">
    <source>
        <dbReference type="MGI" id="MGI:1915104"/>
    </source>
</evidence>
<dbReference type="InterPro" id="IPR036259">
    <property type="entry name" value="MFS_trans_sf"/>
</dbReference>
<feature type="transmembrane region" description="Helical" evidence="10">
    <location>
        <begin position="309"/>
        <end position="337"/>
    </location>
</feature>
<evidence type="ECO:0000256" key="2">
    <source>
        <dbReference type="ARBA" id="ARBA00009657"/>
    </source>
</evidence>
<dbReference type="SUPFAM" id="SSF103473">
    <property type="entry name" value="MFS general substrate transporter"/>
    <property type="match status" value="1"/>
</dbReference>
<dbReference type="PANTHER" id="PTHR11388:SF95">
    <property type="entry name" value="SOLUTE CARRIER ORGANIC ANION TRANSPORTER FAMILY MEMBER 6A1"/>
    <property type="match status" value="1"/>
</dbReference>
<dbReference type="AGR" id="MGI:1915104"/>
<dbReference type="NCBIfam" id="TIGR00805">
    <property type="entry name" value="oat"/>
    <property type="match status" value="1"/>
</dbReference>
<evidence type="ECO:0000259" key="11">
    <source>
        <dbReference type="PROSITE" id="PS51465"/>
    </source>
</evidence>
<feature type="transmembrane region" description="Helical" evidence="10">
    <location>
        <begin position="106"/>
        <end position="126"/>
    </location>
</feature>
<feature type="transmembrane region" description="Helical" evidence="10">
    <location>
        <begin position="232"/>
        <end position="253"/>
    </location>
</feature>
<evidence type="ECO:0000256" key="5">
    <source>
        <dbReference type="ARBA" id="ARBA00022692"/>
    </source>
</evidence>
<comment type="caution">
    <text evidence="10">Lacks conserved residue(s) required for the propagation of feature annotation.</text>
</comment>
<feature type="transmembrane region" description="Helical" evidence="10">
    <location>
        <begin position="425"/>
        <end position="447"/>
    </location>
</feature>
<keyword evidence="8" id="KW-1015">Disulfide bond</keyword>
<evidence type="ECO:0000256" key="9">
    <source>
        <dbReference type="ARBA" id="ARBA00023180"/>
    </source>
</evidence>
<dbReference type="FunFam" id="1.20.1250.20:FF:000363">
    <property type="entry name" value="Solute carrier organic anion transporter family member"/>
    <property type="match status" value="1"/>
</dbReference>
<protein>
    <recommendedName>
        <fullName evidence="10">Solute carrier organic anion transporter family member</fullName>
    </recommendedName>
</protein>
<keyword evidence="3 10" id="KW-0813">Transport</keyword>
<keyword evidence="10" id="KW-0406">Ion transport</keyword>
<comment type="similarity">
    <text evidence="2 10">Belongs to the organo anion transporter (TC 2.A.60) family.</text>
</comment>
<dbReference type="AlphaFoldDB" id="Q6SA09"/>
<feature type="transmembrane region" description="Helical" evidence="10">
    <location>
        <begin position="175"/>
        <end position="195"/>
    </location>
</feature>
<dbReference type="Gene3D" id="1.20.1250.20">
    <property type="entry name" value="MFS general substrate transporter like domains"/>
    <property type="match status" value="1"/>
</dbReference>
<feature type="transmembrane region" description="Helical" evidence="10">
    <location>
        <begin position="146"/>
        <end position="168"/>
    </location>
</feature>
<dbReference type="PROSITE" id="PS51465">
    <property type="entry name" value="KAZAL_2"/>
    <property type="match status" value="1"/>
</dbReference>
<evidence type="ECO:0000256" key="6">
    <source>
        <dbReference type="ARBA" id="ARBA00022989"/>
    </source>
</evidence>
<keyword evidence="5 10" id="KW-0812">Transmembrane</keyword>
<evidence type="ECO:0000256" key="4">
    <source>
        <dbReference type="ARBA" id="ARBA00022475"/>
    </source>
</evidence>
<evidence type="ECO:0000256" key="1">
    <source>
        <dbReference type="ARBA" id="ARBA00004651"/>
    </source>
</evidence>
<dbReference type="Pfam" id="PF03137">
    <property type="entry name" value="OATP"/>
    <property type="match status" value="1"/>
</dbReference>
<evidence type="ECO:0000256" key="3">
    <source>
        <dbReference type="ARBA" id="ARBA00022448"/>
    </source>
</evidence>
<feature type="transmembrane region" description="Helical" evidence="10">
    <location>
        <begin position="265"/>
        <end position="289"/>
    </location>
</feature>
<keyword evidence="6 10" id="KW-1133">Transmembrane helix</keyword>
<dbReference type="GO" id="GO:0006811">
    <property type="term" value="P:monoatomic ion transport"/>
    <property type="evidence" value="ECO:0007669"/>
    <property type="project" value="UniProtKB-KW"/>
</dbReference>
<name>Q6SA09_MOUSE</name>
<evidence type="ECO:0000313" key="12">
    <source>
        <dbReference type="EMBL" id="AAR23525.1"/>
    </source>
</evidence>
<reference evidence="12" key="1">
    <citation type="submission" date="2003-11" db="EMBL/GenBank/DDBJ databases">
        <authorList>
            <person name="Fu-Zhang w."/>
        </authorList>
    </citation>
    <scope>NUCLEOTIDE SEQUENCE</scope>
</reference>
<organism evidence="12">
    <name type="scientific">Mus musculus</name>
    <name type="common">Mouse</name>
    <dbReference type="NCBI Taxonomy" id="10090"/>
    <lineage>
        <taxon>Eukaryota</taxon>
        <taxon>Metazoa</taxon>
        <taxon>Chordata</taxon>
        <taxon>Craniata</taxon>
        <taxon>Vertebrata</taxon>
        <taxon>Euteleostomi</taxon>
        <taxon>Mammalia</taxon>
        <taxon>Eutheria</taxon>
        <taxon>Euarchontoglires</taxon>
        <taxon>Glires</taxon>
        <taxon>Rodentia</taxon>
        <taxon>Myomorpha</taxon>
        <taxon>Muroidea</taxon>
        <taxon>Muridae</taxon>
        <taxon>Murinae</taxon>
        <taxon>Mus</taxon>
        <taxon>Mus</taxon>
    </lineage>
</organism>
<feature type="transmembrane region" description="Helical" evidence="10">
    <location>
        <begin position="459"/>
        <end position="477"/>
    </location>
</feature>
<dbReference type="Pfam" id="PF07648">
    <property type="entry name" value="Kazal_2"/>
    <property type="match status" value="1"/>
</dbReference>
<dbReference type="InterPro" id="IPR004156">
    <property type="entry name" value="OATP"/>
</dbReference>
<feature type="domain" description="Kazal-like" evidence="11">
    <location>
        <begin position="498"/>
        <end position="553"/>
    </location>
</feature>
<keyword evidence="4" id="KW-1003">Cell membrane</keyword>
<dbReference type="GO" id="GO:0005886">
    <property type="term" value="C:plasma membrane"/>
    <property type="evidence" value="ECO:0007669"/>
    <property type="project" value="UniProtKB-SubCell"/>
</dbReference>
<feature type="transmembrane region" description="Helical" evidence="10">
    <location>
        <begin position="668"/>
        <end position="691"/>
    </location>
</feature>
<keyword evidence="9" id="KW-0325">Glycoprotein</keyword>
<dbReference type="PANTHER" id="PTHR11388">
    <property type="entry name" value="ORGANIC ANION TRANSPORTER"/>
    <property type="match status" value="1"/>
</dbReference>
<gene>
    <name evidence="13" type="primary">Slco6b1</name>
</gene>